<organism evidence="4">
    <name type="scientific">Brugia timori</name>
    <dbReference type="NCBI Taxonomy" id="42155"/>
    <lineage>
        <taxon>Eukaryota</taxon>
        <taxon>Metazoa</taxon>
        <taxon>Ecdysozoa</taxon>
        <taxon>Nematoda</taxon>
        <taxon>Chromadorea</taxon>
        <taxon>Rhabditida</taxon>
        <taxon>Spirurina</taxon>
        <taxon>Spiruromorpha</taxon>
        <taxon>Filarioidea</taxon>
        <taxon>Onchocercidae</taxon>
        <taxon>Brugia</taxon>
    </lineage>
</organism>
<name>A0A0R3R3Z8_9BILA</name>
<dbReference type="EMBL" id="UZAG01019425">
    <property type="protein sequence ID" value="VDO43681.1"/>
    <property type="molecule type" value="Genomic_DNA"/>
</dbReference>
<dbReference type="WBParaSite" id="BTMF_0001473801-mRNA-1">
    <property type="protein sequence ID" value="BTMF_0001473801-mRNA-1"/>
    <property type="gene ID" value="BTMF_0001473801"/>
</dbReference>
<feature type="domain" description="CTF/NF-I" evidence="1">
    <location>
        <begin position="12"/>
        <end position="75"/>
    </location>
</feature>
<gene>
    <name evidence="2" type="ORF">BTMF_LOCUS12734</name>
</gene>
<dbReference type="Pfam" id="PF10524">
    <property type="entry name" value="NfI_DNAbd_pre-N"/>
    <property type="match status" value="1"/>
</dbReference>
<evidence type="ECO:0000313" key="3">
    <source>
        <dbReference type="Proteomes" id="UP000280834"/>
    </source>
</evidence>
<dbReference type="PANTHER" id="PTHR11492:SF8">
    <property type="entry name" value="NUCLEAR FACTOR I, ISOFORM B"/>
    <property type="match status" value="1"/>
</dbReference>
<evidence type="ECO:0000313" key="2">
    <source>
        <dbReference type="EMBL" id="VDO43681.1"/>
    </source>
</evidence>
<reference evidence="4" key="1">
    <citation type="submission" date="2017-02" db="UniProtKB">
        <authorList>
            <consortium name="WormBaseParasite"/>
        </authorList>
    </citation>
    <scope>IDENTIFICATION</scope>
</reference>
<dbReference type="GO" id="GO:0005634">
    <property type="term" value="C:nucleus"/>
    <property type="evidence" value="ECO:0007669"/>
    <property type="project" value="InterPro"/>
</dbReference>
<dbReference type="InterPro" id="IPR020604">
    <property type="entry name" value="CTF/NFI_DNA-bd-dom"/>
</dbReference>
<dbReference type="STRING" id="42155.A0A0R3R3Z8"/>
<keyword evidence="3" id="KW-1185">Reference proteome</keyword>
<evidence type="ECO:0000259" key="1">
    <source>
        <dbReference type="PROSITE" id="PS51080"/>
    </source>
</evidence>
<protein>
    <submittedName>
        <fullName evidence="4">CTF/NF-I domain-containing protein</fullName>
    </submittedName>
</protein>
<dbReference type="PANTHER" id="PTHR11492">
    <property type="entry name" value="NUCLEAR FACTOR I"/>
    <property type="match status" value="1"/>
</dbReference>
<dbReference type="PROSITE" id="PS51080">
    <property type="entry name" value="CTF_NFI_2"/>
    <property type="match status" value="1"/>
</dbReference>
<dbReference type="Proteomes" id="UP000280834">
    <property type="component" value="Unassembled WGS sequence"/>
</dbReference>
<dbReference type="GO" id="GO:0000978">
    <property type="term" value="F:RNA polymerase II cis-regulatory region sequence-specific DNA binding"/>
    <property type="evidence" value="ECO:0007669"/>
    <property type="project" value="TreeGrafter"/>
</dbReference>
<evidence type="ECO:0000313" key="4">
    <source>
        <dbReference type="WBParaSite" id="BTMF_0001473801-mRNA-1"/>
    </source>
</evidence>
<dbReference type="InterPro" id="IPR000647">
    <property type="entry name" value="CTF/NFI"/>
</dbReference>
<dbReference type="AlphaFoldDB" id="A0A0R3R3Z8"/>
<sequence>MANSINDYPLCSSQYPAGNVDEFHPFVEALLPYVKEFSYVWFNLQAAKRRYMKRNEKRMTVDEEKSCKDALMASF</sequence>
<accession>A0A0R3R3Z8</accession>
<proteinExistence type="predicted"/>
<dbReference type="InterPro" id="IPR019548">
    <property type="entry name" value="CTF/NFI_DNA-bd_N"/>
</dbReference>
<dbReference type="GO" id="GO:0000981">
    <property type="term" value="F:DNA-binding transcription factor activity, RNA polymerase II-specific"/>
    <property type="evidence" value="ECO:0007669"/>
    <property type="project" value="TreeGrafter"/>
</dbReference>
<reference evidence="2 3" key="2">
    <citation type="submission" date="2018-11" db="EMBL/GenBank/DDBJ databases">
        <authorList>
            <consortium name="Pathogen Informatics"/>
        </authorList>
    </citation>
    <scope>NUCLEOTIDE SEQUENCE [LARGE SCALE GENOMIC DNA]</scope>
</reference>